<dbReference type="Ensembl" id="ENSORLT00020024545.1">
    <property type="protein sequence ID" value="ENSORLP00020016307.1"/>
    <property type="gene ID" value="ENSORLG00020017334.1"/>
</dbReference>
<dbReference type="Proteomes" id="UP000265180">
    <property type="component" value="Chromosome 18"/>
</dbReference>
<evidence type="ECO:0000313" key="2">
    <source>
        <dbReference type="Ensembl" id="ENSORLP00020016307.1"/>
    </source>
</evidence>
<proteinExistence type="predicted"/>
<accession>A0A3P9L6U9</accession>
<evidence type="ECO:0000313" key="3">
    <source>
        <dbReference type="Proteomes" id="UP000265180"/>
    </source>
</evidence>
<evidence type="ECO:0000259" key="1">
    <source>
        <dbReference type="Pfam" id="PF13837"/>
    </source>
</evidence>
<sequence length="151" mass="17531">MEDEGYTQWSNAEVSCLLSLWGDETVQAKLQGCYRNKSLYEDISRDMGKHWFKRSWLQCQRKIKSLKSKYKSVKDHNNNSGNSRATFPFYDQMECILGDRPSCRPPQLLTRPRNEDDNVHTISCRKTIVPATTSPRPGHRFKLFLRSGSPT</sequence>
<name>A0A3P9L6U9_ORYLA</name>
<dbReference type="Pfam" id="PF13837">
    <property type="entry name" value="Myb_DNA-bind_4"/>
    <property type="match status" value="1"/>
</dbReference>
<reference key="1">
    <citation type="journal article" date="2007" name="Nature">
        <title>The medaka draft genome and insights into vertebrate genome evolution.</title>
        <authorList>
            <person name="Kasahara M."/>
            <person name="Naruse K."/>
            <person name="Sasaki S."/>
            <person name="Nakatani Y."/>
            <person name="Qu W."/>
            <person name="Ahsan B."/>
            <person name="Yamada T."/>
            <person name="Nagayasu Y."/>
            <person name="Doi K."/>
            <person name="Kasai Y."/>
            <person name="Jindo T."/>
            <person name="Kobayashi D."/>
            <person name="Shimada A."/>
            <person name="Toyoda A."/>
            <person name="Kuroki Y."/>
            <person name="Fujiyama A."/>
            <person name="Sasaki T."/>
            <person name="Shimizu A."/>
            <person name="Asakawa S."/>
            <person name="Shimizu N."/>
            <person name="Hashimoto S."/>
            <person name="Yang J."/>
            <person name="Lee Y."/>
            <person name="Matsushima K."/>
            <person name="Sugano S."/>
            <person name="Sakaizumi M."/>
            <person name="Narita T."/>
            <person name="Ohishi K."/>
            <person name="Haga S."/>
            <person name="Ohta F."/>
            <person name="Nomoto H."/>
            <person name="Nogata K."/>
            <person name="Morishita T."/>
            <person name="Endo T."/>
            <person name="Shin-I T."/>
            <person name="Takeda H."/>
            <person name="Morishita S."/>
            <person name="Kohara Y."/>
        </authorList>
    </citation>
    <scope>NUCLEOTIDE SEQUENCE [LARGE SCALE GENOMIC DNA]</scope>
    <source>
        <strain>Hd-rR</strain>
    </source>
</reference>
<dbReference type="PANTHER" id="PTHR47595">
    <property type="entry name" value="HEAT SHOCK 70 KDA PROTEIN 14"/>
    <property type="match status" value="1"/>
</dbReference>
<organism evidence="2 3">
    <name type="scientific">Oryzias latipes</name>
    <name type="common">Japanese rice fish</name>
    <name type="synonym">Japanese killifish</name>
    <dbReference type="NCBI Taxonomy" id="8090"/>
    <lineage>
        <taxon>Eukaryota</taxon>
        <taxon>Metazoa</taxon>
        <taxon>Chordata</taxon>
        <taxon>Craniata</taxon>
        <taxon>Vertebrata</taxon>
        <taxon>Euteleostomi</taxon>
        <taxon>Actinopterygii</taxon>
        <taxon>Neopterygii</taxon>
        <taxon>Teleostei</taxon>
        <taxon>Neoteleostei</taxon>
        <taxon>Acanthomorphata</taxon>
        <taxon>Ovalentaria</taxon>
        <taxon>Atherinomorphae</taxon>
        <taxon>Beloniformes</taxon>
        <taxon>Adrianichthyidae</taxon>
        <taxon>Oryziinae</taxon>
        <taxon>Oryzias</taxon>
    </lineage>
</organism>
<dbReference type="AlphaFoldDB" id="A0A3P9L6U9"/>
<reference evidence="2 3" key="2">
    <citation type="submission" date="2017-04" db="EMBL/GenBank/DDBJ databases">
        <title>CpG methylation of centromeres and impact of large insertions on vertebrate speciation.</title>
        <authorList>
            <person name="Ichikawa K."/>
            <person name="Yoshimura J."/>
            <person name="Morishita S."/>
        </authorList>
    </citation>
    <scope>NUCLEOTIDE SEQUENCE</scope>
    <source>
        <strain evidence="2 3">HNI</strain>
    </source>
</reference>
<dbReference type="PANTHER" id="PTHR47595:SF1">
    <property type="entry name" value="MYB_SANT-LIKE DNA-BINDING DOMAIN-CONTAINING PROTEIN"/>
    <property type="match status" value="1"/>
</dbReference>
<feature type="domain" description="Myb/SANT-like DNA-binding" evidence="1">
    <location>
        <begin position="8"/>
        <end position="94"/>
    </location>
</feature>
<reference evidence="2" key="4">
    <citation type="submission" date="2025-09" db="UniProtKB">
        <authorList>
            <consortium name="Ensembl"/>
        </authorList>
    </citation>
    <scope>IDENTIFICATION</scope>
    <source>
        <strain evidence="2">HNI</strain>
    </source>
</reference>
<protein>
    <recommendedName>
        <fullName evidence="1">Myb/SANT-like DNA-binding domain-containing protein</fullName>
    </recommendedName>
</protein>
<dbReference type="Gene3D" id="1.10.10.60">
    <property type="entry name" value="Homeodomain-like"/>
    <property type="match status" value="1"/>
</dbReference>
<dbReference type="InterPro" id="IPR044822">
    <property type="entry name" value="Myb_DNA-bind_4"/>
</dbReference>
<reference evidence="2" key="3">
    <citation type="submission" date="2025-08" db="UniProtKB">
        <authorList>
            <consortium name="Ensembl"/>
        </authorList>
    </citation>
    <scope>IDENTIFICATION</scope>
    <source>
        <strain evidence="2">HNI</strain>
    </source>
</reference>